<dbReference type="RefSeq" id="WP_053782780.1">
    <property type="nucleotide sequence ID" value="NZ_LITU01000070.1"/>
</dbReference>
<dbReference type="EMBL" id="LITU01000070">
    <property type="protein sequence ID" value="KOY14590.1"/>
    <property type="molecule type" value="Genomic_DNA"/>
</dbReference>
<keyword evidence="3" id="KW-1185">Reference proteome</keyword>
<evidence type="ECO:0000313" key="3">
    <source>
        <dbReference type="Proteomes" id="UP000037688"/>
    </source>
</evidence>
<accession>A0A0M9BL72</accession>
<dbReference type="AlphaFoldDB" id="A0A0M9BL72"/>
<dbReference type="GO" id="GO:0006780">
    <property type="term" value="P:uroporphyrinogen III biosynthetic process"/>
    <property type="evidence" value="ECO:0007669"/>
    <property type="project" value="InterPro"/>
</dbReference>
<proteinExistence type="predicted"/>
<dbReference type="PANTHER" id="PTHR40082">
    <property type="entry name" value="BLR5956 PROTEIN"/>
    <property type="match status" value="1"/>
</dbReference>
<dbReference type="Pfam" id="PF02602">
    <property type="entry name" value="HEM4"/>
    <property type="match status" value="1"/>
</dbReference>
<comment type="caution">
    <text evidence="2">The sequence shown here is derived from an EMBL/GenBank/DDBJ whole genome shotgun (WGS) entry which is preliminary data.</text>
</comment>
<sequence length="278" mass="30587">MAQHLAGIRVALTGPRKSKEMSLLVEKMGGIPLVRPAQGTVFLDDRNIRDGLVSWISNPPDWTVLTTGMGLDAIFDMAEDMEIADQLLDVLSESLIAARGYKTVNALRKRKLTPLVRDDDGSTDGLIREFAPHKLKGQKVMLQLHGETAPKLVGWLEDQGAQVRQVLPYRHVPPEEGELEQLLNEILRHEVHAVAFTSGPQVRFLVEYAASKGKLEPMQAAFRQGVVPASVGRVTANAMREEGIEALVVPEDEKMGALIVELGRYYAARSADKAQLLP</sequence>
<dbReference type="Gene3D" id="3.40.50.10090">
    <property type="match status" value="2"/>
</dbReference>
<reference evidence="2 3" key="1">
    <citation type="submission" date="2015-08" db="EMBL/GenBank/DDBJ databases">
        <title>Draft genome sequence of cellulolytic and xylanolytic Paenibacillus sp. A59, isolated from a decaying forest soil from Patagonia, Argentina.</title>
        <authorList>
            <person name="Ghio S."/>
            <person name="Caceres A.M."/>
            <person name="Talia P."/>
            <person name="Grasso D."/>
            <person name="Campos E."/>
        </authorList>
    </citation>
    <scope>NUCLEOTIDE SEQUENCE [LARGE SCALE GENOMIC DNA]</scope>
    <source>
        <strain evidence="2 3">A59</strain>
    </source>
</reference>
<name>A0A0M9BL72_9BACL</name>
<dbReference type="OrthoDB" id="9775656at2"/>
<dbReference type="PANTHER" id="PTHR40082:SF1">
    <property type="entry name" value="BLR5956 PROTEIN"/>
    <property type="match status" value="1"/>
</dbReference>
<organism evidence="2 3">
    <name type="scientific">Paenibacillus xylanivorans</name>
    <dbReference type="NCBI Taxonomy" id="1705561"/>
    <lineage>
        <taxon>Bacteria</taxon>
        <taxon>Bacillati</taxon>
        <taxon>Bacillota</taxon>
        <taxon>Bacilli</taxon>
        <taxon>Bacillales</taxon>
        <taxon>Paenibacillaceae</taxon>
        <taxon>Paenibacillus</taxon>
    </lineage>
</organism>
<dbReference type="InterPro" id="IPR039793">
    <property type="entry name" value="UROS/Hem4"/>
</dbReference>
<dbReference type="PATRIC" id="fig|1705561.3.peg.4558"/>
<dbReference type="SUPFAM" id="SSF69618">
    <property type="entry name" value="HemD-like"/>
    <property type="match status" value="1"/>
</dbReference>
<dbReference type="InterPro" id="IPR036108">
    <property type="entry name" value="4pyrrol_syn_uPrphyn_synt_sf"/>
</dbReference>
<dbReference type="NCBIfam" id="NF004584">
    <property type="entry name" value="PRK05928.2-1"/>
    <property type="match status" value="1"/>
</dbReference>
<dbReference type="InterPro" id="IPR003754">
    <property type="entry name" value="4pyrrol_synth_uPrphyn_synth"/>
</dbReference>
<evidence type="ECO:0000313" key="2">
    <source>
        <dbReference type="EMBL" id="KOY14590.1"/>
    </source>
</evidence>
<dbReference type="Proteomes" id="UP000037688">
    <property type="component" value="Unassembled WGS sequence"/>
</dbReference>
<feature type="domain" description="Tetrapyrrole biosynthesis uroporphyrinogen III synthase" evidence="1">
    <location>
        <begin position="20"/>
        <end position="259"/>
    </location>
</feature>
<protein>
    <submittedName>
        <fullName evidence="2">Uroporphyrinogen-III synthase</fullName>
    </submittedName>
</protein>
<gene>
    <name evidence="2" type="ORF">AMS66_21835</name>
</gene>
<dbReference type="GO" id="GO:0004852">
    <property type="term" value="F:uroporphyrinogen-III synthase activity"/>
    <property type="evidence" value="ECO:0007669"/>
    <property type="project" value="InterPro"/>
</dbReference>
<evidence type="ECO:0000259" key="1">
    <source>
        <dbReference type="Pfam" id="PF02602"/>
    </source>
</evidence>
<dbReference type="CDD" id="cd06578">
    <property type="entry name" value="HemD"/>
    <property type="match status" value="1"/>
</dbReference>